<comment type="caution">
    <text evidence="2">The sequence shown here is derived from an EMBL/GenBank/DDBJ whole genome shotgun (WGS) entry which is preliminary data.</text>
</comment>
<protein>
    <submittedName>
        <fullName evidence="2">Uncharacterized protein</fullName>
    </submittedName>
</protein>
<evidence type="ECO:0000313" key="2">
    <source>
        <dbReference type="EMBL" id="GAF77117.1"/>
    </source>
</evidence>
<sequence>MAQDDNVKILKVALIILAVVFLVYGFGFLFVPGILVKLSERNPIEFSWLRWSGGVIFALGIGCLMVSSKPEKQGIFVTSMALVALFTGLGMLYSWIMQEYSGATWFIALPTCLAFVISCLLWWGRGQAKGIL</sequence>
<gene>
    <name evidence="2" type="ORF">S01H1_03376</name>
</gene>
<reference evidence="2" key="1">
    <citation type="journal article" date="2014" name="Front. Microbiol.">
        <title>High frequency of phylogenetically diverse reductive dehalogenase-homologous genes in deep subseafloor sedimentary metagenomes.</title>
        <authorList>
            <person name="Kawai M."/>
            <person name="Futagami T."/>
            <person name="Toyoda A."/>
            <person name="Takaki Y."/>
            <person name="Nishi S."/>
            <person name="Hori S."/>
            <person name="Arai W."/>
            <person name="Tsubouchi T."/>
            <person name="Morono Y."/>
            <person name="Uchiyama I."/>
            <person name="Ito T."/>
            <person name="Fujiyama A."/>
            <person name="Inagaki F."/>
            <person name="Takami H."/>
        </authorList>
    </citation>
    <scope>NUCLEOTIDE SEQUENCE</scope>
    <source>
        <strain evidence="2">Expedition CK06-06</strain>
    </source>
</reference>
<proteinExistence type="predicted"/>
<dbReference type="EMBL" id="BARS01001847">
    <property type="protein sequence ID" value="GAF77117.1"/>
    <property type="molecule type" value="Genomic_DNA"/>
</dbReference>
<feature type="transmembrane region" description="Helical" evidence="1">
    <location>
        <begin position="12"/>
        <end position="36"/>
    </location>
</feature>
<keyword evidence="1" id="KW-0472">Membrane</keyword>
<name>X0SMM3_9ZZZZ</name>
<dbReference type="InterPro" id="IPR025597">
    <property type="entry name" value="DUF4345"/>
</dbReference>
<feature type="transmembrane region" description="Helical" evidence="1">
    <location>
        <begin position="74"/>
        <end position="96"/>
    </location>
</feature>
<evidence type="ECO:0000256" key="1">
    <source>
        <dbReference type="SAM" id="Phobius"/>
    </source>
</evidence>
<accession>X0SMM3</accession>
<dbReference type="AlphaFoldDB" id="X0SMM3"/>
<keyword evidence="1" id="KW-0812">Transmembrane</keyword>
<feature type="transmembrane region" description="Helical" evidence="1">
    <location>
        <begin position="102"/>
        <end position="123"/>
    </location>
</feature>
<keyword evidence="1" id="KW-1133">Transmembrane helix</keyword>
<dbReference type="Pfam" id="PF14248">
    <property type="entry name" value="DUF4345"/>
    <property type="match status" value="1"/>
</dbReference>
<feature type="transmembrane region" description="Helical" evidence="1">
    <location>
        <begin position="48"/>
        <end position="67"/>
    </location>
</feature>
<organism evidence="2">
    <name type="scientific">marine sediment metagenome</name>
    <dbReference type="NCBI Taxonomy" id="412755"/>
    <lineage>
        <taxon>unclassified sequences</taxon>
        <taxon>metagenomes</taxon>
        <taxon>ecological metagenomes</taxon>
    </lineage>
</organism>